<accession>A0A915NAF2</accession>
<feature type="region of interest" description="Disordered" evidence="1">
    <location>
        <begin position="1"/>
        <end position="44"/>
    </location>
</feature>
<feature type="compositionally biased region" description="Basic residues" evidence="1">
    <location>
        <begin position="1"/>
        <end position="19"/>
    </location>
</feature>
<evidence type="ECO:0000313" key="2">
    <source>
        <dbReference type="Proteomes" id="UP000887560"/>
    </source>
</evidence>
<reference evidence="3" key="1">
    <citation type="submission" date="2022-11" db="UniProtKB">
        <authorList>
            <consortium name="WormBaseParasite"/>
        </authorList>
    </citation>
    <scope>IDENTIFICATION</scope>
</reference>
<proteinExistence type="predicted"/>
<keyword evidence="2" id="KW-1185">Reference proteome</keyword>
<feature type="compositionally biased region" description="Basic and acidic residues" evidence="1">
    <location>
        <begin position="20"/>
        <end position="32"/>
    </location>
</feature>
<dbReference type="AlphaFoldDB" id="A0A915NAF2"/>
<dbReference type="WBParaSite" id="scf7180000416095.g51">
    <property type="protein sequence ID" value="scf7180000416095.g51"/>
    <property type="gene ID" value="scf7180000416095.g51"/>
</dbReference>
<organism evidence="2 3">
    <name type="scientific">Meloidogyne floridensis</name>
    <dbReference type="NCBI Taxonomy" id="298350"/>
    <lineage>
        <taxon>Eukaryota</taxon>
        <taxon>Metazoa</taxon>
        <taxon>Ecdysozoa</taxon>
        <taxon>Nematoda</taxon>
        <taxon>Chromadorea</taxon>
        <taxon>Rhabditida</taxon>
        <taxon>Tylenchina</taxon>
        <taxon>Tylenchomorpha</taxon>
        <taxon>Tylenchoidea</taxon>
        <taxon>Meloidogynidae</taxon>
        <taxon>Meloidogyninae</taxon>
        <taxon>Meloidogyne</taxon>
    </lineage>
</organism>
<evidence type="ECO:0000313" key="3">
    <source>
        <dbReference type="WBParaSite" id="scf7180000416095.g51"/>
    </source>
</evidence>
<protein>
    <submittedName>
        <fullName evidence="3">Uncharacterized protein</fullName>
    </submittedName>
</protein>
<name>A0A915NAF2_9BILA</name>
<dbReference type="Proteomes" id="UP000887560">
    <property type="component" value="Unplaced"/>
</dbReference>
<evidence type="ECO:0000256" key="1">
    <source>
        <dbReference type="SAM" id="MobiDB-lite"/>
    </source>
</evidence>
<sequence length="354" mass="42027">MSNWQRRAHSVAPKNKKFQQKREFSKQKERNLNENYSTDFENKLEKEEEEGRELQLNNFVDEISKIKLLLTNLEYSTQFWNIEREENNKRNLFNLQQTTTINSKLPFNNNFLLNSDLPIIEEQLNNIKKSLEEFRQFKINQPTKEYFRRILNMEFYIEKRIQDILNEKRNKKVFDNSSTKINNNEEVFELITTKNQNNLDKEIVLGKLREEKNVGNENIIQQQPQKFSKNLFNEEFQSNLNIFNYNKLLLNPQSKTNNDLKQLNNSSNFVEEENKLIKEEINGGGGENSKEVFEPIRNFIFDNSNNEEIKPILEENNLKIATTLQTIGGFSNNNIQKQIINGQNESDSDSDFFK</sequence>